<evidence type="ECO:0000259" key="3">
    <source>
        <dbReference type="Pfam" id="PF24883"/>
    </source>
</evidence>
<evidence type="ECO:0000313" key="5">
    <source>
        <dbReference type="Proteomes" id="UP000000724"/>
    </source>
</evidence>
<dbReference type="Gene3D" id="1.25.40.10">
    <property type="entry name" value="Tetratricopeptide repeat domain"/>
    <property type="match status" value="1"/>
</dbReference>
<reference evidence="4 5" key="1">
    <citation type="journal article" date="2008" name="Nat. Biotechnol.">
        <title>Genome sequencing and analysis of the filamentous fungus Penicillium chrysogenum.</title>
        <authorList>
            <person name="van den Berg M.A."/>
            <person name="Albang R."/>
            <person name="Albermann K."/>
            <person name="Badger J.H."/>
            <person name="Daran J.-M."/>
            <person name="Driessen A.J.M."/>
            <person name="Garcia-Estrada C."/>
            <person name="Fedorova N.D."/>
            <person name="Harris D.M."/>
            <person name="Heijne W.H.M."/>
            <person name="Joardar V.S."/>
            <person name="Kiel J.A.K.W."/>
            <person name="Kovalchuk A."/>
            <person name="Martin J.F."/>
            <person name="Nierman W.C."/>
            <person name="Nijland J.G."/>
            <person name="Pronk J.T."/>
            <person name="Roubos J.A."/>
            <person name="van der Klei I.J."/>
            <person name="van Peij N.N.M.E."/>
            <person name="Veenhuis M."/>
            <person name="von Doehren H."/>
            <person name="Wagner C."/>
            <person name="Wortman J.R."/>
            <person name="Bovenberg R.A.L."/>
        </authorList>
    </citation>
    <scope>NUCLEOTIDE SEQUENCE [LARGE SCALE GENOMIC DNA]</scope>
    <source>
        <strain evidence="5">ATCC 28089 / DSM 1075 / NRRL 1951 / Wisconsin 54-1255</strain>
    </source>
</reference>
<sequence length="2049" mass="230903">MATSFQAHAHHAFENHPIPLYDGKWTPDAFEDKENAVFHPAVHRRPSGEPKGEGSSILADLVNSLAHPIGDEVVRWKVTATDYETLVEWIGAERMRKLPPVGSSYDKALIWARLFVERLNSFDSAIQQFAGDSHMATQLAYVHCARLLELGEENSSALLDLFMFFYRFSTDLEHLLDRAELFSVSQGVKDQLILALADLVTVVVGVATYFHKSAGRLTPGSTSVEVYSTFAGPIESLRSRCELAAELLWKHQLLVEGLSDKKEQSLTMDDYTVDGIRVIKDWLQPEDPALANVIGVTAQFAQEREESTCLWLEPHLGRFLRSQQQSLSIIGHPGSGKSILATVINDFLQQPIGGVGYQPIFVPINRRIPATTTHWAVAKCILSQLFAARIGNVRLYQTLLDAYDICKKTVDIDAYENILFKALGDALQSNLKNARPLVLVVDGLDEAVSGQATLLNQLKGATRNVSNLKLIVLASDKQAAAVTDTAVHITPELTLEDVDAVTRRVFTQDQAFNQIAEAQRETVVTRIAKAANGSFLWAKLAAKEARDEAAHNHQPLTKVVDKLIKSKCSITDMVSHRLQSKIPEEGKKILSWLVIIARPLTVHELSDLLSVQLDKGTIGEKEKNPLRFLKDAASLVFCHNEMVYLRHGQIRDAVADNLAKSSSTVISHADLAQRLLLYIKRNVTGASEPSLTPLGTQASLDLLARHRLLGFALRYWVSHVQKAFGCTTDKEVATAGKEIGPVLPECPTALILEMATWTNKPTPLLVQSYNTQTHLYEQVLPATHPATLQALLCQALFHKQFSLQDTAFSATVQVFYHAATTCQQVLSTQHVITMQMAQNFLGITANQSQSSITEVTGWREKVLKLVIECYKYHYGSTSEMVVSGMTQLLQHYESLHELQQAQGIKDWLEVNRLPDKRPLDESLVIEVHGHHQTIEGGSPLELTLFEHDASISQSFDFEALLNEAQTNVTNGNLTQAEHIFVDLWQATSTEWHFHHSNEWFLKSIRVVLGYCSFLVYQREDITNATSVFLSFWKEHKQTMSSSEAVVSQLVEAASLMESVGVSWLALSVFNYCAQHTNSQSALHKEIQQHIQSVYQEILETGGTIGKEDTTIEWILEETVLQSSTTHQLSIAATNKLIQVYWQQHRWRHATKALKKVLKVVWPGLFTLSVFDVVLPAENVDHCISLTQRLVYCYRYRHRLAKEENICLRLYYALRNEREVGDQLLGQVTGDLIQLYEHTAHTDKLVSILQTVLSDYSQRFGAEHWMVLKTLWRLAELTRPRPSCIEYYRQIFQILNKDSDLCNPDAFDPLVILSTELVHQGYYSDALQYCETLFNCLLHTEINPQLQQQAFVEAVYERYVYCLRMTQAGIVAIHDVTAQYHQACTATFGANASVTIQATQTLAFICRESKEFEVEAILLLQGLLNTHSDQVQIDYGEIQAALDAIYEEQYALEHVSHESKEQIKQLISIRRERIRRWSKEEFVYASSLSQIQELVSLYIKQEQTHEAVSLLEEATVQILSSEASAGQLVDAAQAIASSYTALGHVEYANNLSEEIYRQVVVGEIKNMKLIKLDLTSRRSRILVFLAQLEYSLREQGGLSTTVDEIHASLTAEYLYFEQFTAAMSSTSSTMQSVLSTVCRLHTILSSRNRWSTISSYLEDRFTDFFVSREGKKLKINSSESKVFIGALLAHFSTHSSVDFFRSAAIASYERLNQLLLSRDYKSACDLALTSFKYIWAQHGFQDPLVIVKVLFQIGLAISGQDIHPRPERAVKERMLDVSATIVKALLGYCSRKTIDLSKVDAANMNKLIGIFEEKKDYHTLASILTLLWESRQRYGPSSQEHDYTLPLGRRLVITRYLIGEYVSAIRLAEDLMYNCARVHGPRHPSTVEMTVLLSQMYTSVAQGYQESHDSRELAYRYYKKAAALHEDALRVLMDPTSTPPLDTVEWSSSGGSDASSPGVEGEETASYVRKHMHLLKLAVERLGGWPKDYSEYERLNSELFKTFGNDLKGTESMEKWKINNFGNGRAEANDDLISPNWKKMSLDKRRVIPV</sequence>
<dbReference type="VEuPathDB" id="FungiDB:PCH_Pc13g14340"/>
<dbReference type="InterPro" id="IPR011990">
    <property type="entry name" value="TPR-like_helical_dom_sf"/>
</dbReference>
<dbReference type="InterPro" id="IPR027417">
    <property type="entry name" value="P-loop_NTPase"/>
</dbReference>
<name>B6H5C8_PENRW</name>
<dbReference type="SUPFAM" id="SSF52540">
    <property type="entry name" value="P-loop containing nucleoside triphosphate hydrolases"/>
    <property type="match status" value="1"/>
</dbReference>
<proteinExistence type="predicted"/>
<dbReference type="HOGENOM" id="CLU_000739_1_1_1"/>
<protein>
    <submittedName>
        <fullName evidence="4">Pc13g14340 protein</fullName>
    </submittedName>
</protein>
<gene>
    <name evidence="4" type="ORF">Pc13g14340</name>
    <name evidence="4" type="ORF">PCH_Pc13g14340</name>
</gene>
<evidence type="ECO:0000256" key="2">
    <source>
        <dbReference type="SAM" id="MobiDB-lite"/>
    </source>
</evidence>
<dbReference type="BioCyc" id="PCHR:PC13G14340-MONOMER"/>
<dbReference type="Gene3D" id="3.40.50.300">
    <property type="entry name" value="P-loop containing nucleotide triphosphate hydrolases"/>
    <property type="match status" value="1"/>
</dbReference>
<dbReference type="Proteomes" id="UP000000724">
    <property type="component" value="Contig Pc00c13"/>
</dbReference>
<feature type="region of interest" description="Disordered" evidence="2">
    <location>
        <begin position="1939"/>
        <end position="1962"/>
    </location>
</feature>
<dbReference type="PANTHER" id="PTHR10039:SF9">
    <property type="entry name" value="NACHT DOMAIN PROTEIN (AFU_ORTHOLOGUE AFUA_2G01760)"/>
    <property type="match status" value="1"/>
</dbReference>
<evidence type="ECO:0000256" key="1">
    <source>
        <dbReference type="ARBA" id="ARBA00022737"/>
    </source>
</evidence>
<evidence type="ECO:0000313" key="4">
    <source>
        <dbReference type="EMBL" id="CAP92503.1"/>
    </source>
</evidence>
<organism evidence="4 5">
    <name type="scientific">Penicillium rubens (strain ATCC 28089 / DSM 1075 / NRRL 1951 / Wisconsin 54-1255)</name>
    <name type="common">Penicillium chrysogenum</name>
    <dbReference type="NCBI Taxonomy" id="500485"/>
    <lineage>
        <taxon>Eukaryota</taxon>
        <taxon>Fungi</taxon>
        <taxon>Dikarya</taxon>
        <taxon>Ascomycota</taxon>
        <taxon>Pezizomycotina</taxon>
        <taxon>Eurotiomycetes</taxon>
        <taxon>Eurotiomycetidae</taxon>
        <taxon>Eurotiales</taxon>
        <taxon>Aspergillaceae</taxon>
        <taxon>Penicillium</taxon>
        <taxon>Penicillium chrysogenum species complex</taxon>
    </lineage>
</organism>
<dbReference type="OrthoDB" id="2546325at2759"/>
<keyword evidence="5" id="KW-1185">Reference proteome</keyword>
<accession>B6H5C8</accession>
<dbReference type="OMA" id="YDICISQ"/>
<dbReference type="PANTHER" id="PTHR10039">
    <property type="entry name" value="AMELOGENIN"/>
    <property type="match status" value="1"/>
</dbReference>
<dbReference type="Pfam" id="PF24883">
    <property type="entry name" value="NPHP3_N"/>
    <property type="match status" value="1"/>
</dbReference>
<keyword evidence="1" id="KW-0677">Repeat</keyword>
<dbReference type="InterPro" id="IPR056884">
    <property type="entry name" value="NPHP3-like_N"/>
</dbReference>
<dbReference type="eggNOG" id="ENOG502SHDW">
    <property type="taxonomic scope" value="Eukaryota"/>
</dbReference>
<feature type="compositionally biased region" description="Low complexity" evidence="2">
    <location>
        <begin position="1946"/>
        <end position="1957"/>
    </location>
</feature>
<dbReference type="EMBL" id="AM920428">
    <property type="protein sequence ID" value="CAP92503.1"/>
    <property type="molecule type" value="Genomic_DNA"/>
</dbReference>
<feature type="domain" description="Nephrocystin 3-like N-terminal" evidence="3">
    <location>
        <begin position="316"/>
        <end position="472"/>
    </location>
</feature>